<evidence type="ECO:0000313" key="11">
    <source>
        <dbReference type="Proteomes" id="UP000249008"/>
    </source>
</evidence>
<feature type="transmembrane region" description="Helical" evidence="8">
    <location>
        <begin position="6"/>
        <end position="24"/>
    </location>
</feature>
<dbReference type="InterPro" id="IPR002123">
    <property type="entry name" value="Plipid/glycerol_acylTrfase"/>
</dbReference>
<dbReference type="EC" id="2.3.1.51" evidence="7"/>
<dbReference type="AlphaFoldDB" id="A0AAX2JEH3"/>
<sequence length="243" mass="28021">MLGLILASSTGFFLFIFISIFYLPRIHFLSERKRVEYSRRKLKWLSKMVLGSLNVKLRVKYKNRRAINSLDKTKGIIFVCNHQSNLDIPAIVTALHMDVGFVAKHEMKSWPFFGTWMKKSNCVFLNRENPREGIKDMKKAVELIKKGYPTVIFPEGERTINGNVLSFKKGSFKLATETKGIIVPLTLKGTYDIQKRGTLKMNRGKLVTLVVDEPIFVEDIPKEELKNLNIKVRDIIVRNFEAI</sequence>
<comment type="catalytic activity">
    <reaction evidence="7">
        <text>a 1-acyl-sn-glycero-3-phosphate + an acyl-CoA = a 1,2-diacyl-sn-glycero-3-phosphate + CoA</text>
        <dbReference type="Rhea" id="RHEA:19709"/>
        <dbReference type="ChEBI" id="CHEBI:57287"/>
        <dbReference type="ChEBI" id="CHEBI:57970"/>
        <dbReference type="ChEBI" id="CHEBI:58342"/>
        <dbReference type="ChEBI" id="CHEBI:58608"/>
        <dbReference type="EC" id="2.3.1.51"/>
    </reaction>
</comment>
<gene>
    <name evidence="10" type="primary">plsC</name>
    <name evidence="10" type="ORF">NCTC12112_02981</name>
</gene>
<evidence type="ECO:0000256" key="6">
    <source>
        <dbReference type="ARBA" id="ARBA00023315"/>
    </source>
</evidence>
<accession>A0AAX2JEH3</accession>
<evidence type="ECO:0000259" key="9">
    <source>
        <dbReference type="SMART" id="SM00563"/>
    </source>
</evidence>
<evidence type="ECO:0000256" key="4">
    <source>
        <dbReference type="ARBA" id="ARBA00022679"/>
    </source>
</evidence>
<dbReference type="GO" id="GO:0016020">
    <property type="term" value="C:membrane"/>
    <property type="evidence" value="ECO:0007669"/>
    <property type="project" value="InterPro"/>
</dbReference>
<dbReference type="Pfam" id="PF01553">
    <property type="entry name" value="Acyltransferase"/>
    <property type="match status" value="1"/>
</dbReference>
<dbReference type="KEGG" id="ful:C4N20_05470"/>
<dbReference type="PANTHER" id="PTHR10434:SF64">
    <property type="entry name" value="1-ACYL-SN-GLYCEROL-3-PHOSPHATE ACYLTRANSFERASE-RELATED"/>
    <property type="match status" value="1"/>
</dbReference>
<dbReference type="CDD" id="cd07989">
    <property type="entry name" value="LPLAT_AGPAT-like"/>
    <property type="match status" value="1"/>
</dbReference>
<keyword evidence="8" id="KW-0472">Membrane</keyword>
<organism evidence="10 11">
    <name type="scientific">Fusobacterium ulcerans</name>
    <dbReference type="NCBI Taxonomy" id="861"/>
    <lineage>
        <taxon>Bacteria</taxon>
        <taxon>Fusobacteriati</taxon>
        <taxon>Fusobacteriota</taxon>
        <taxon>Fusobacteriia</taxon>
        <taxon>Fusobacteriales</taxon>
        <taxon>Fusobacteriaceae</taxon>
        <taxon>Fusobacterium</taxon>
    </lineage>
</organism>
<dbReference type="GeneID" id="78454247"/>
<evidence type="ECO:0000256" key="8">
    <source>
        <dbReference type="SAM" id="Phobius"/>
    </source>
</evidence>
<keyword evidence="6 7" id="KW-0012">Acyltransferase</keyword>
<comment type="similarity">
    <text evidence="2 7">Belongs to the 1-acyl-sn-glycerol-3-phosphate acyltransferase family.</text>
</comment>
<dbReference type="InterPro" id="IPR004552">
    <property type="entry name" value="AGP_acyltrans"/>
</dbReference>
<dbReference type="RefSeq" id="WP_005979733.1">
    <property type="nucleotide sequence ID" value="NZ_BAABXY010000001.1"/>
</dbReference>
<dbReference type="EMBL" id="LS483487">
    <property type="protein sequence ID" value="SQJ15103.1"/>
    <property type="molecule type" value="Genomic_DNA"/>
</dbReference>
<keyword evidence="5 7" id="KW-0443">Lipid metabolism</keyword>
<evidence type="ECO:0000256" key="1">
    <source>
        <dbReference type="ARBA" id="ARBA00005189"/>
    </source>
</evidence>
<dbReference type="PANTHER" id="PTHR10434">
    <property type="entry name" value="1-ACYL-SN-GLYCEROL-3-PHOSPHATE ACYLTRANSFERASE"/>
    <property type="match status" value="1"/>
</dbReference>
<evidence type="ECO:0000256" key="7">
    <source>
        <dbReference type="RuleBase" id="RU361267"/>
    </source>
</evidence>
<reference evidence="10 11" key="1">
    <citation type="submission" date="2018-06" db="EMBL/GenBank/DDBJ databases">
        <authorList>
            <consortium name="Pathogen Informatics"/>
            <person name="Doyle S."/>
        </authorList>
    </citation>
    <scope>NUCLEOTIDE SEQUENCE [LARGE SCALE GENOMIC DNA]</scope>
    <source>
        <strain evidence="10 11">NCTC12112</strain>
    </source>
</reference>
<evidence type="ECO:0000313" key="10">
    <source>
        <dbReference type="EMBL" id="SQJ15103.1"/>
    </source>
</evidence>
<comment type="domain">
    <text evidence="7">The HXXXXD motif is essential for acyltransferase activity and may constitute the binding site for the phosphate moiety of the glycerol-3-phosphate.</text>
</comment>
<evidence type="ECO:0000256" key="2">
    <source>
        <dbReference type="ARBA" id="ARBA00008655"/>
    </source>
</evidence>
<proteinExistence type="inferred from homology"/>
<feature type="domain" description="Phospholipid/glycerol acyltransferase" evidence="9">
    <location>
        <begin position="76"/>
        <end position="190"/>
    </location>
</feature>
<keyword evidence="7" id="KW-0594">Phospholipid biosynthesis</keyword>
<keyword evidence="3 7" id="KW-0444">Lipid biosynthesis</keyword>
<comment type="pathway">
    <text evidence="1">Lipid metabolism.</text>
</comment>
<keyword evidence="7" id="KW-1208">Phospholipid metabolism</keyword>
<protein>
    <recommendedName>
        <fullName evidence="7">1-acyl-sn-glycerol-3-phosphate acyltransferase</fullName>
        <ecNumber evidence="7">2.3.1.51</ecNumber>
    </recommendedName>
</protein>
<keyword evidence="4 7" id="KW-0808">Transferase</keyword>
<dbReference type="GO" id="GO:0006654">
    <property type="term" value="P:phosphatidic acid biosynthetic process"/>
    <property type="evidence" value="ECO:0007669"/>
    <property type="project" value="TreeGrafter"/>
</dbReference>
<evidence type="ECO:0000256" key="5">
    <source>
        <dbReference type="ARBA" id="ARBA00023098"/>
    </source>
</evidence>
<evidence type="ECO:0000256" key="3">
    <source>
        <dbReference type="ARBA" id="ARBA00022516"/>
    </source>
</evidence>
<dbReference type="SUPFAM" id="SSF69593">
    <property type="entry name" value="Glycerol-3-phosphate (1)-acyltransferase"/>
    <property type="match status" value="1"/>
</dbReference>
<dbReference type="Proteomes" id="UP000249008">
    <property type="component" value="Chromosome 1"/>
</dbReference>
<dbReference type="GO" id="GO:0003841">
    <property type="term" value="F:1-acylglycerol-3-phosphate O-acyltransferase activity"/>
    <property type="evidence" value="ECO:0007669"/>
    <property type="project" value="UniProtKB-UniRule"/>
</dbReference>
<keyword evidence="8" id="KW-0812">Transmembrane</keyword>
<dbReference type="SMART" id="SM00563">
    <property type="entry name" value="PlsC"/>
    <property type="match status" value="1"/>
</dbReference>
<keyword evidence="8" id="KW-1133">Transmembrane helix</keyword>
<name>A0AAX2JEH3_9FUSO</name>
<dbReference type="NCBIfam" id="TIGR00530">
    <property type="entry name" value="AGP_acyltrn"/>
    <property type="match status" value="1"/>
</dbReference>